<dbReference type="Proteomes" id="UP000824120">
    <property type="component" value="Chromosome 12"/>
</dbReference>
<feature type="domain" description="TTF-type" evidence="1">
    <location>
        <begin position="95"/>
        <end position="189"/>
    </location>
</feature>
<dbReference type="InterPro" id="IPR055298">
    <property type="entry name" value="AtLOH3-like"/>
</dbReference>
<dbReference type="OrthoDB" id="1297454at2759"/>
<accession>A0A9J5W9V7</accession>
<dbReference type="PANTHER" id="PTHR11697">
    <property type="entry name" value="GENERAL TRANSCRIPTION FACTOR 2-RELATED ZINC FINGER PROTEIN"/>
    <property type="match status" value="1"/>
</dbReference>
<protein>
    <recommendedName>
        <fullName evidence="1">TTF-type domain-containing protein</fullName>
    </recommendedName>
</protein>
<name>A0A9J5W9V7_SOLCO</name>
<sequence length="651" mass="74916">MSLKKYFFRVPKTSLAPQNQNQLRRDENVNQIEISSHSSQRQEFDVNDLKVDPAKRTPILNYHPNLRDEIRRAYIIKGPCQPQNHQFPQIDIFGIPRRFVYTWFDEYRDWLEYSISVDAASCLPCYLFQGENINQGDGNVFSTKGFTNWHRKDSFATHIGPPNSVHNQSKRKCEDLMREQQSIQAAFYKLDDKSFAFRGHDESESSLNKGNFLEVISWLAARCDAIKPFVLEKAPKNNKMISHDIQKDIVSACKIETVKAIIEDINSDYFALLVDESRNVSRKEQMAICLRYVDKMEFVMEAFIGLVYIKDTSALSLKKAIVDHLQMALDMGELETGRGLNQELGLVKACDTHWGSHYKSFGNFISSFDSIVDVLDTLVENASTLEKRASASEFLRSCQTFEIIFLLHLMTNVFGITNDINVSLQKKEQDIANVMILVKVAKRRLQALRNNDWDPLLKKNILWDSLKEKVDAFCIKHGISLPNFDNSYANFGRSRRKVTSDLLNGVSCLNPIDSFSSFDIKKIMRMTELYPDNFDGSNMRALENQLVNYIIDVRDIDEKFSNLGGLGELSRKLVEIKKHLTYSLVFLLVKFALLLPVATTTVERAFSAMKIIKNDLRNRMDDEFLDGCIVPYLEKKVKSMNNLEHYVEINN</sequence>
<comment type="caution">
    <text evidence="2">The sequence shown here is derived from an EMBL/GenBank/DDBJ whole genome shotgun (WGS) entry which is preliminary data.</text>
</comment>
<dbReference type="SMART" id="SM00597">
    <property type="entry name" value="ZnF_TTF"/>
    <property type="match status" value="1"/>
</dbReference>
<organism evidence="2 3">
    <name type="scientific">Solanum commersonii</name>
    <name type="common">Commerson's wild potato</name>
    <name type="synonym">Commerson's nightshade</name>
    <dbReference type="NCBI Taxonomy" id="4109"/>
    <lineage>
        <taxon>Eukaryota</taxon>
        <taxon>Viridiplantae</taxon>
        <taxon>Streptophyta</taxon>
        <taxon>Embryophyta</taxon>
        <taxon>Tracheophyta</taxon>
        <taxon>Spermatophyta</taxon>
        <taxon>Magnoliopsida</taxon>
        <taxon>eudicotyledons</taxon>
        <taxon>Gunneridae</taxon>
        <taxon>Pentapetalae</taxon>
        <taxon>asterids</taxon>
        <taxon>lamiids</taxon>
        <taxon>Solanales</taxon>
        <taxon>Solanaceae</taxon>
        <taxon>Solanoideae</taxon>
        <taxon>Solaneae</taxon>
        <taxon>Solanum</taxon>
    </lineage>
</organism>
<proteinExistence type="predicted"/>
<gene>
    <name evidence="2" type="ORF">H5410_062241</name>
</gene>
<reference evidence="2 3" key="1">
    <citation type="submission" date="2020-09" db="EMBL/GenBank/DDBJ databases">
        <title>De no assembly of potato wild relative species, Solanum commersonii.</title>
        <authorList>
            <person name="Cho K."/>
        </authorList>
    </citation>
    <scope>NUCLEOTIDE SEQUENCE [LARGE SCALE GENOMIC DNA]</scope>
    <source>
        <strain evidence="2">LZ3.2</strain>
        <tissue evidence="2">Leaf</tissue>
    </source>
</reference>
<evidence type="ECO:0000259" key="1">
    <source>
        <dbReference type="SMART" id="SM00597"/>
    </source>
</evidence>
<keyword evidence="3" id="KW-1185">Reference proteome</keyword>
<dbReference type="AlphaFoldDB" id="A0A9J5W9V7"/>
<evidence type="ECO:0000313" key="3">
    <source>
        <dbReference type="Proteomes" id="UP000824120"/>
    </source>
</evidence>
<evidence type="ECO:0000313" key="2">
    <source>
        <dbReference type="EMBL" id="KAG5572475.1"/>
    </source>
</evidence>
<dbReference type="InterPro" id="IPR025398">
    <property type="entry name" value="DUF4371"/>
</dbReference>
<dbReference type="EMBL" id="JACXVP010000012">
    <property type="protein sequence ID" value="KAG5572475.1"/>
    <property type="molecule type" value="Genomic_DNA"/>
</dbReference>
<dbReference type="PANTHER" id="PTHR11697:SF230">
    <property type="entry name" value="ZINC FINGER, MYM DOMAIN CONTAINING 1"/>
    <property type="match status" value="1"/>
</dbReference>
<dbReference type="InterPro" id="IPR006580">
    <property type="entry name" value="Znf_TTF"/>
</dbReference>
<dbReference type="Pfam" id="PF14291">
    <property type="entry name" value="DUF4371"/>
    <property type="match status" value="2"/>
</dbReference>